<dbReference type="RefSeq" id="WP_394831808.1">
    <property type="nucleotide sequence ID" value="NZ_CP089929.1"/>
</dbReference>
<proteinExistence type="predicted"/>
<evidence type="ECO:0000313" key="2">
    <source>
        <dbReference type="Proteomes" id="UP001374803"/>
    </source>
</evidence>
<sequence>MTKKNAKKKAARARMEAFGGKYEAQLRHLGGGGEARPILMSGKNIRTQGPWSNEPDHAEWTTRAGLPALAIRGGYGVWCGYVGVPRGHRCYGRSHGDIEALGVMVHLGITYAKAPTELIGTTSADATQPDDLWWVGFFCGHAGDLLPGMLDALSTLPSPSFDDLVYRDLGYVQERSEELATQLAVLDWAERVTAPEKIKTTMPELVAVLQWANQAIAEAGSVERAEYLRPIDEAFAKFAETVRAIAHDFRKDKS</sequence>
<gene>
    <name evidence="1" type="ORF">LVJ94_35360</name>
</gene>
<dbReference type="Proteomes" id="UP001374803">
    <property type="component" value="Chromosome"/>
</dbReference>
<reference evidence="1" key="1">
    <citation type="submission" date="2021-12" db="EMBL/GenBank/DDBJ databases">
        <title>Discovery of the Pendulisporaceae a myxobacterial family with distinct sporulation behavior and unique specialized metabolism.</title>
        <authorList>
            <person name="Garcia R."/>
            <person name="Popoff A."/>
            <person name="Bader C.D."/>
            <person name="Loehr J."/>
            <person name="Walesch S."/>
            <person name="Walt C."/>
            <person name="Boldt J."/>
            <person name="Bunk B."/>
            <person name="Haeckl F.J.F.P.J."/>
            <person name="Gunesch A.P."/>
            <person name="Birkelbach J."/>
            <person name="Nuebel U."/>
            <person name="Pietschmann T."/>
            <person name="Bach T."/>
            <person name="Mueller R."/>
        </authorList>
    </citation>
    <scope>NUCLEOTIDE SEQUENCE</scope>
    <source>
        <strain evidence="1">MSr11367</strain>
    </source>
</reference>
<accession>A0ABZ2KU25</accession>
<dbReference type="EMBL" id="CP089983">
    <property type="protein sequence ID" value="WXB02182.1"/>
    <property type="molecule type" value="Genomic_DNA"/>
</dbReference>
<evidence type="ECO:0000313" key="1">
    <source>
        <dbReference type="EMBL" id="WXB02182.1"/>
    </source>
</evidence>
<protein>
    <submittedName>
        <fullName evidence="1">Uncharacterized protein</fullName>
    </submittedName>
</protein>
<organism evidence="1 2">
    <name type="scientific">Pendulispora rubella</name>
    <dbReference type="NCBI Taxonomy" id="2741070"/>
    <lineage>
        <taxon>Bacteria</taxon>
        <taxon>Pseudomonadati</taxon>
        <taxon>Myxococcota</taxon>
        <taxon>Myxococcia</taxon>
        <taxon>Myxococcales</taxon>
        <taxon>Sorangiineae</taxon>
        <taxon>Pendulisporaceae</taxon>
        <taxon>Pendulispora</taxon>
    </lineage>
</organism>
<name>A0ABZ2KU25_9BACT</name>
<keyword evidence="2" id="KW-1185">Reference proteome</keyword>